<accession>A0ABV3TF96</accession>
<dbReference type="Proteomes" id="UP001557465">
    <property type="component" value="Unassembled WGS sequence"/>
</dbReference>
<name>A0ABV3TF96_9RHOB</name>
<keyword evidence="3" id="KW-1185">Reference proteome</keyword>
<evidence type="ECO:0008006" key="4">
    <source>
        <dbReference type="Google" id="ProtNLM"/>
    </source>
</evidence>
<evidence type="ECO:0000313" key="2">
    <source>
        <dbReference type="EMBL" id="MEX1660316.1"/>
    </source>
</evidence>
<gene>
    <name evidence="2" type="ORF">AB4874_01450</name>
</gene>
<dbReference type="EMBL" id="JBFRYC010000001">
    <property type="protein sequence ID" value="MEX1660316.1"/>
    <property type="molecule type" value="Genomic_DNA"/>
</dbReference>
<protein>
    <recommendedName>
        <fullName evidence="4">Lipoprotein</fullName>
    </recommendedName>
</protein>
<comment type="caution">
    <text evidence="2">The sequence shown here is derived from an EMBL/GenBank/DDBJ whole genome shotgun (WGS) entry which is preliminary data.</text>
</comment>
<feature type="region of interest" description="Disordered" evidence="1">
    <location>
        <begin position="100"/>
        <end position="119"/>
    </location>
</feature>
<evidence type="ECO:0000256" key="1">
    <source>
        <dbReference type="SAM" id="MobiDB-lite"/>
    </source>
</evidence>
<dbReference type="PROSITE" id="PS51257">
    <property type="entry name" value="PROKAR_LIPOPROTEIN"/>
    <property type="match status" value="1"/>
</dbReference>
<organism evidence="2 3">
    <name type="scientific">Thioclava arctica</name>
    <dbReference type="NCBI Taxonomy" id="3238301"/>
    <lineage>
        <taxon>Bacteria</taxon>
        <taxon>Pseudomonadati</taxon>
        <taxon>Pseudomonadota</taxon>
        <taxon>Alphaproteobacteria</taxon>
        <taxon>Rhodobacterales</taxon>
        <taxon>Paracoccaceae</taxon>
        <taxon>Thioclava</taxon>
    </lineage>
</organism>
<dbReference type="RefSeq" id="WP_368390667.1">
    <property type="nucleotide sequence ID" value="NZ_JBFRYC010000001.1"/>
</dbReference>
<evidence type="ECO:0000313" key="3">
    <source>
        <dbReference type="Proteomes" id="UP001557465"/>
    </source>
</evidence>
<sequence>MRVLMILPLAIGLAGCAEMSRAPAWPDHVTLHGTQMRVSFSDGTVCRAQIADAPSGNLQGCRWPMHYDVSGYRPSYLAGVPGIGQWFQSYAKIELSAPSGQSWRFETPDPAPTNARGDG</sequence>
<proteinExistence type="predicted"/>
<reference evidence="2 3" key="1">
    <citation type="journal article" date="2011" name="Int. J. Syst. Evol. Microbiol.">
        <title>Zhongshania antarctica gen. nov., sp. nov. and Zhongshania guokunii sp. nov., gammaproteobacteria respectively isolated from coastal attached (fast) ice and surface seawater of the Antarctic.</title>
        <authorList>
            <person name="Li H.J."/>
            <person name="Zhang X.Y."/>
            <person name="Chen C.X."/>
            <person name="Zhang Y.J."/>
            <person name="Gao Z.M."/>
            <person name="Yu Y."/>
            <person name="Chen X.L."/>
            <person name="Chen B."/>
            <person name="Zhang Y.Z."/>
        </authorList>
    </citation>
    <scope>NUCLEOTIDE SEQUENCE [LARGE SCALE GENOMIC DNA]</scope>
    <source>
        <strain evidence="2 3">15-R06ZXC-3</strain>
    </source>
</reference>